<evidence type="ECO:0000256" key="2">
    <source>
        <dbReference type="ARBA" id="ARBA00005816"/>
    </source>
</evidence>
<dbReference type="CDD" id="cd04301">
    <property type="entry name" value="NAT_SF"/>
    <property type="match status" value="1"/>
</dbReference>
<dbReference type="Gene3D" id="3.40.630.30">
    <property type="match status" value="1"/>
</dbReference>
<evidence type="ECO:0000256" key="5">
    <source>
        <dbReference type="ARBA" id="ARBA00022771"/>
    </source>
</evidence>
<dbReference type="PANTHER" id="PTHR45884:SF2">
    <property type="entry name" value="N-ACETYLTRANSFERASE ECO"/>
    <property type="match status" value="1"/>
</dbReference>
<evidence type="ECO:0000256" key="6">
    <source>
        <dbReference type="ARBA" id="ARBA00022833"/>
    </source>
</evidence>
<evidence type="ECO:0000256" key="8">
    <source>
        <dbReference type="ARBA" id="ARBA00023306"/>
    </source>
</evidence>
<gene>
    <name evidence="12" type="ORF">CITCOLO1_LOCUS15153</name>
</gene>
<evidence type="ECO:0000256" key="4">
    <source>
        <dbReference type="ARBA" id="ARBA00022723"/>
    </source>
</evidence>
<dbReference type="SUPFAM" id="SSF55729">
    <property type="entry name" value="Acyl-CoA N-acyltransferases (Nat)"/>
    <property type="match status" value="1"/>
</dbReference>
<dbReference type="EMBL" id="OZ021739">
    <property type="protein sequence ID" value="CAK9322984.1"/>
    <property type="molecule type" value="Genomic_DNA"/>
</dbReference>
<feature type="domain" description="N-acetyltransferase ESCO acetyl-transferase" evidence="11">
    <location>
        <begin position="302"/>
        <end position="370"/>
    </location>
</feature>
<evidence type="ECO:0008006" key="14">
    <source>
        <dbReference type="Google" id="ProtNLM"/>
    </source>
</evidence>
<proteinExistence type="inferred from homology"/>
<keyword evidence="3" id="KW-0808">Transferase</keyword>
<accession>A0ABP0YR40</accession>
<reference evidence="12 13" key="1">
    <citation type="submission" date="2024-03" db="EMBL/GenBank/DDBJ databases">
        <authorList>
            <person name="Gkanogiannis A."/>
            <person name="Becerra Lopez-Lavalle L."/>
        </authorList>
    </citation>
    <scope>NUCLEOTIDE SEQUENCE [LARGE SCALE GENOMIC DNA]</scope>
</reference>
<evidence type="ECO:0000313" key="13">
    <source>
        <dbReference type="Proteomes" id="UP001642487"/>
    </source>
</evidence>
<evidence type="ECO:0000259" key="11">
    <source>
        <dbReference type="Pfam" id="PF13880"/>
    </source>
</evidence>
<evidence type="ECO:0000259" key="10">
    <source>
        <dbReference type="Pfam" id="PF13878"/>
    </source>
</evidence>
<keyword evidence="5" id="KW-0863">Zinc-finger</keyword>
<feature type="domain" description="N-acetyltransferase ESCO zinc-finger" evidence="10">
    <location>
        <begin position="113"/>
        <end position="152"/>
    </location>
</feature>
<comment type="subcellular location">
    <subcellularLocation>
        <location evidence="1">Nucleus</location>
    </subcellularLocation>
</comment>
<evidence type="ECO:0000256" key="1">
    <source>
        <dbReference type="ARBA" id="ARBA00004123"/>
    </source>
</evidence>
<dbReference type="InterPro" id="IPR028005">
    <property type="entry name" value="AcTrfase_ESCO_Znf_dom"/>
</dbReference>
<evidence type="ECO:0000256" key="3">
    <source>
        <dbReference type="ARBA" id="ARBA00022679"/>
    </source>
</evidence>
<organism evidence="12 13">
    <name type="scientific">Citrullus colocynthis</name>
    <name type="common">colocynth</name>
    <dbReference type="NCBI Taxonomy" id="252529"/>
    <lineage>
        <taxon>Eukaryota</taxon>
        <taxon>Viridiplantae</taxon>
        <taxon>Streptophyta</taxon>
        <taxon>Embryophyta</taxon>
        <taxon>Tracheophyta</taxon>
        <taxon>Spermatophyta</taxon>
        <taxon>Magnoliopsida</taxon>
        <taxon>eudicotyledons</taxon>
        <taxon>Gunneridae</taxon>
        <taxon>Pentapetalae</taxon>
        <taxon>rosids</taxon>
        <taxon>fabids</taxon>
        <taxon>Cucurbitales</taxon>
        <taxon>Cucurbitaceae</taxon>
        <taxon>Benincaseae</taxon>
        <taxon>Citrullus</taxon>
    </lineage>
</organism>
<dbReference type="Pfam" id="PF13880">
    <property type="entry name" value="Acetyltransf_13"/>
    <property type="match status" value="1"/>
</dbReference>
<comment type="similarity">
    <text evidence="2">Belongs to the acetyltransferase family. ECO subfamily.</text>
</comment>
<evidence type="ECO:0000313" key="12">
    <source>
        <dbReference type="EMBL" id="CAK9322984.1"/>
    </source>
</evidence>
<evidence type="ECO:0000256" key="9">
    <source>
        <dbReference type="ARBA" id="ARBA00023315"/>
    </source>
</evidence>
<protein>
    <recommendedName>
        <fullName evidence="14">Protein CHROMOSOME TRANSMISSION FIDELITY 7</fullName>
    </recommendedName>
</protein>
<keyword evidence="7" id="KW-0539">Nucleus</keyword>
<keyword evidence="8" id="KW-0131">Cell cycle</keyword>
<keyword evidence="9" id="KW-0012">Acyltransferase</keyword>
<dbReference type="InterPro" id="IPR016181">
    <property type="entry name" value="Acyl_CoA_acyltransferase"/>
</dbReference>
<sequence>MLNESSSPQVEIEVLPIMQSKISAFFKPSSSISSQTSPEPLNSNADDSDYGALKIWEKAEHQYINTYKRRNVKNPQCVDSETKLPIPDDASAKAELASSTKIVVKNKKRSYAQYHLLFGQSDFLLHFCSTCGIKYARGDEDDEQSHKAFHKKYTCGIQFKGWTHERVIDIPSVEGGRILLVLDSDPSAHRNKVEEVVRMMEKELGSGWILQKNYQVYLFVSSQRIVGCLVVEPITKAYKVVSCYLDERPDESKMKDSKPNSTTLKFGNITFQREAILKKSTNDPEALGMNMNGAILCEEEAVPAVCGIRAIWVTPAHRRKHIASQLLDAARKSFYKGVALECSQLAFSQPTSSGIALASRYVGSSSILVYKSSILI</sequence>
<dbReference type="InterPro" id="IPR028009">
    <property type="entry name" value="ESCO_Acetyltransf_dom"/>
</dbReference>
<keyword evidence="6" id="KW-0862">Zinc</keyword>
<keyword evidence="13" id="KW-1185">Reference proteome</keyword>
<dbReference type="Pfam" id="PF13878">
    <property type="entry name" value="zf-C2H2_3"/>
    <property type="match status" value="1"/>
</dbReference>
<dbReference type="PANTHER" id="PTHR45884">
    <property type="entry name" value="N-ACETYLTRANSFERASE ECO"/>
    <property type="match status" value="1"/>
</dbReference>
<dbReference type="Proteomes" id="UP001642487">
    <property type="component" value="Chromosome 5"/>
</dbReference>
<name>A0ABP0YR40_9ROSI</name>
<keyword evidence="4" id="KW-0479">Metal-binding</keyword>
<evidence type="ECO:0000256" key="7">
    <source>
        <dbReference type="ARBA" id="ARBA00023242"/>
    </source>
</evidence>